<protein>
    <submittedName>
        <fullName evidence="1">Uncharacterized protein</fullName>
    </submittedName>
</protein>
<evidence type="ECO:0000313" key="1">
    <source>
        <dbReference type="EMBL" id="KAG9390058.1"/>
    </source>
</evidence>
<accession>A0A8J6APV4</accession>
<sequence length="154" mass="17577">MLKLDTRTQIMAIMAVPCRHRSVQRMRAVFRQEKPSASLLIALHERQTVCIHSPRVYSYTDVAQSQEVTVFTDEQCFSDPSGLLARCNDIEDTEVDNDMATTKADVRRGVDTVEQSLARLPRILATIPADWWEQRRVLEQQWAGTHGLPVCPVR</sequence>
<organism evidence="1 2">
    <name type="scientific">Carpediemonas membranifera</name>
    <dbReference type="NCBI Taxonomy" id="201153"/>
    <lineage>
        <taxon>Eukaryota</taxon>
        <taxon>Metamonada</taxon>
        <taxon>Carpediemonas-like organisms</taxon>
        <taxon>Carpediemonas</taxon>
    </lineage>
</organism>
<reference evidence="1" key="1">
    <citation type="submission" date="2021-05" db="EMBL/GenBank/DDBJ databases">
        <title>A free-living protist that lacks canonical eukaryotic 1 DNA replication and segregation systems.</title>
        <authorList>
            <person name="Salas-Leiva D.E."/>
            <person name="Tromer E.C."/>
            <person name="Curtis B.A."/>
            <person name="Jerlstrom-Hultqvist J."/>
            <person name="Kolisko M."/>
            <person name="Yi Z."/>
            <person name="Salas-Leiva J.S."/>
            <person name="Gallot-Lavallee L."/>
            <person name="Kops G.J.P.L."/>
            <person name="Archibald J.M."/>
            <person name="Simpson A.G.B."/>
            <person name="Roger A.J."/>
        </authorList>
    </citation>
    <scope>NUCLEOTIDE SEQUENCE</scope>
    <source>
        <strain evidence="1">BICM</strain>
    </source>
</reference>
<dbReference type="EMBL" id="JAHDYR010000066">
    <property type="protein sequence ID" value="KAG9390058.1"/>
    <property type="molecule type" value="Genomic_DNA"/>
</dbReference>
<proteinExistence type="predicted"/>
<keyword evidence="2" id="KW-1185">Reference proteome</keyword>
<gene>
    <name evidence="1" type="ORF">J8273_8095</name>
</gene>
<comment type="caution">
    <text evidence="1">The sequence shown here is derived from an EMBL/GenBank/DDBJ whole genome shotgun (WGS) entry which is preliminary data.</text>
</comment>
<evidence type="ECO:0000313" key="2">
    <source>
        <dbReference type="Proteomes" id="UP000717585"/>
    </source>
</evidence>
<name>A0A8J6APV4_9EUKA</name>
<dbReference type="AlphaFoldDB" id="A0A8J6APV4"/>
<dbReference type="Proteomes" id="UP000717585">
    <property type="component" value="Unassembled WGS sequence"/>
</dbReference>